<dbReference type="InterPro" id="IPR051093">
    <property type="entry name" value="Neuroligin/BSAL"/>
</dbReference>
<dbReference type="InterPro" id="IPR019819">
    <property type="entry name" value="Carboxylesterase_B_CS"/>
</dbReference>
<feature type="domain" description="Carboxylesterase type B" evidence="5">
    <location>
        <begin position="158"/>
        <end position="509"/>
    </location>
</feature>
<dbReference type="Proteomes" id="UP000675881">
    <property type="component" value="Chromosome 14"/>
</dbReference>
<dbReference type="AlphaFoldDB" id="A0A7R8H3A8"/>
<dbReference type="PROSITE" id="PS00941">
    <property type="entry name" value="CARBOXYLESTERASE_B_2"/>
    <property type="match status" value="1"/>
</dbReference>
<gene>
    <name evidence="6" type="ORF">LSAA_5416</name>
</gene>
<keyword evidence="2" id="KW-0732">Signal</keyword>
<dbReference type="Pfam" id="PF00135">
    <property type="entry name" value="COesterase"/>
    <property type="match status" value="2"/>
</dbReference>
<evidence type="ECO:0000256" key="2">
    <source>
        <dbReference type="ARBA" id="ARBA00022729"/>
    </source>
</evidence>
<name>A0A7R8H3A8_LEPSM</name>
<feature type="compositionally biased region" description="Basic and acidic residues" evidence="4">
    <location>
        <begin position="898"/>
        <end position="914"/>
    </location>
</feature>
<evidence type="ECO:0000313" key="7">
    <source>
        <dbReference type="Proteomes" id="UP000675881"/>
    </source>
</evidence>
<evidence type="ECO:0000259" key="5">
    <source>
        <dbReference type="Pfam" id="PF00135"/>
    </source>
</evidence>
<dbReference type="EMBL" id="HG994593">
    <property type="protein sequence ID" value="CAF2843355.1"/>
    <property type="molecule type" value="Genomic_DNA"/>
</dbReference>
<dbReference type="PANTHER" id="PTHR43903">
    <property type="entry name" value="NEUROLIGIN"/>
    <property type="match status" value="1"/>
</dbReference>
<feature type="region of interest" description="Disordered" evidence="4">
    <location>
        <begin position="779"/>
        <end position="802"/>
    </location>
</feature>
<accession>A0A7R8H3A8</accession>
<comment type="similarity">
    <text evidence="1">Belongs to the type-B carboxylesterase/lipase family.</text>
</comment>
<evidence type="ECO:0000313" key="6">
    <source>
        <dbReference type="EMBL" id="CAF2843355.1"/>
    </source>
</evidence>
<evidence type="ECO:0000256" key="1">
    <source>
        <dbReference type="ARBA" id="ARBA00005964"/>
    </source>
</evidence>
<sequence>MLVELHKFETWMSSFLFVLLISPSNTSLSRIISTRQGLVRGYVSVLKHPRLPDVEAFIGLPYAAPPIGYKRFMPPSNPESRPPNSIYDATQFKPYLKVLTPYLQNQSEDCLYLNIYKPKRDGARFQTESLPVVVFIHGESYEWNSGNPYDGSVFASYGLQWIKENIRTFNGDPNSVTLIGHGTGGSLISFLILSPVAQASNDLFHRPSDLTLQVASQLRCPLDSGPLMNCLRNKPVKELLHVKINVPMYTTPFGPNVDGIVIEDSPEKLLRQEKYLNILSRLDIMFGLTSSEAFHQFPAPTVTYGVTSEYLETILRSFLLSTYKQNSDTILNSILNEYTDYRIPQENNITNRNNMFKIFSDAKVAAPLLKMAEIHSEVSTHRSNSYFYVFEHQTTHGYYSQVFGSIHGEEIAYGFGMPLSGGMHHLVHNYTVEESVLSEIMMNYWINFIYAGNVNEFSIRSQKLLSTNEKLDTLAPSWPNFDSMTQQYMSFDLEVNVKSHYRAHELSLWNDFIPKLVEPFEEEDAYYKENDHVRENPTLSLPPPKFPSDSSQNLPSVIVTARPTYIPRTTSRPSPIREEEFVSERILFKKTLSRLSINSEMTAKSQTDSLKSAMKKDTSYSNYHRRPSRVLFEDEIYEDRSSIKGVGPENKLNRLRKSLPDIPAVVAGAIARARGEPDRPPSPIIEMVPISTYETMYSRHHQDPGLIYGITFPNYGNHSPYPDELNEICVCPLSETTYTPTYVPDDLQSNYARVQLPVEKLITPSQDLYVPVNCSQPNVVASPDDNPLPPPEKPSSSSSLTIAPLPLQVPSANPVLDRKVTPVLRKIGEKTPPGTLKRDALRRQESCKSWCSTYNQSFLSKTIETPQINLEPLADEETSERSESSQMKGYTEEGSENSNKKEEKVVAEEKGDQVKKKKGTQLIN</sequence>
<organism evidence="6 7">
    <name type="scientific">Lepeophtheirus salmonis</name>
    <name type="common">Salmon louse</name>
    <name type="synonym">Caligus salmonis</name>
    <dbReference type="NCBI Taxonomy" id="72036"/>
    <lineage>
        <taxon>Eukaryota</taxon>
        <taxon>Metazoa</taxon>
        <taxon>Ecdysozoa</taxon>
        <taxon>Arthropoda</taxon>
        <taxon>Crustacea</taxon>
        <taxon>Multicrustacea</taxon>
        <taxon>Hexanauplia</taxon>
        <taxon>Copepoda</taxon>
        <taxon>Siphonostomatoida</taxon>
        <taxon>Caligidae</taxon>
        <taxon>Lepeophtheirus</taxon>
    </lineage>
</organism>
<dbReference type="OrthoDB" id="3200163at2759"/>
<reference evidence="6" key="1">
    <citation type="submission" date="2021-02" db="EMBL/GenBank/DDBJ databases">
        <authorList>
            <person name="Bekaert M."/>
        </authorList>
    </citation>
    <scope>NUCLEOTIDE SEQUENCE</scope>
    <source>
        <strain evidence="6">IoA-00</strain>
    </source>
</reference>
<feature type="region of interest" description="Disordered" evidence="4">
    <location>
        <begin position="872"/>
        <end position="924"/>
    </location>
</feature>
<evidence type="ECO:0000256" key="3">
    <source>
        <dbReference type="ARBA" id="ARBA00023180"/>
    </source>
</evidence>
<feature type="compositionally biased region" description="Basic residues" evidence="4">
    <location>
        <begin position="915"/>
        <end position="924"/>
    </location>
</feature>
<evidence type="ECO:0000256" key="4">
    <source>
        <dbReference type="SAM" id="MobiDB-lite"/>
    </source>
</evidence>
<dbReference type="Gene3D" id="3.40.50.1820">
    <property type="entry name" value="alpha/beta hydrolase"/>
    <property type="match status" value="1"/>
</dbReference>
<dbReference type="InterPro" id="IPR029058">
    <property type="entry name" value="AB_hydrolase_fold"/>
</dbReference>
<protein>
    <submittedName>
        <fullName evidence="6">NLGN</fullName>
    </submittedName>
</protein>
<dbReference type="SUPFAM" id="SSF53474">
    <property type="entry name" value="alpha/beta-Hydrolases"/>
    <property type="match status" value="1"/>
</dbReference>
<dbReference type="InterPro" id="IPR002018">
    <property type="entry name" value="CarbesteraseB"/>
</dbReference>
<proteinExistence type="inferred from homology"/>
<keyword evidence="7" id="KW-1185">Reference proteome</keyword>
<keyword evidence="3" id="KW-0325">Glycoprotein</keyword>
<feature type="domain" description="Carboxylesterase type B" evidence="5">
    <location>
        <begin position="30"/>
        <end position="157"/>
    </location>
</feature>